<evidence type="ECO:0000313" key="3">
    <source>
        <dbReference type="Proteomes" id="UP001595075"/>
    </source>
</evidence>
<dbReference type="Pfam" id="PF06985">
    <property type="entry name" value="HET"/>
    <property type="match status" value="1"/>
</dbReference>
<evidence type="ECO:0000259" key="1">
    <source>
        <dbReference type="Pfam" id="PF06985"/>
    </source>
</evidence>
<feature type="domain" description="Heterokaryon incompatibility" evidence="1">
    <location>
        <begin position="194"/>
        <end position="382"/>
    </location>
</feature>
<accession>A0ABR4C4P9</accession>
<proteinExistence type="predicted"/>
<comment type="caution">
    <text evidence="2">The sequence shown here is derived from an EMBL/GenBank/DDBJ whole genome shotgun (WGS) entry which is preliminary data.</text>
</comment>
<evidence type="ECO:0000313" key="2">
    <source>
        <dbReference type="EMBL" id="KAL2064058.1"/>
    </source>
</evidence>
<name>A0ABR4C4P9_9HELO</name>
<dbReference type="Proteomes" id="UP001595075">
    <property type="component" value="Unassembled WGS sequence"/>
</dbReference>
<gene>
    <name evidence="2" type="ORF">VTL71DRAFT_4552</name>
</gene>
<dbReference type="EMBL" id="JAZHXI010000014">
    <property type="protein sequence ID" value="KAL2064058.1"/>
    <property type="molecule type" value="Genomic_DNA"/>
</dbReference>
<dbReference type="PANTHER" id="PTHR33112">
    <property type="entry name" value="DOMAIN PROTEIN, PUTATIVE-RELATED"/>
    <property type="match status" value="1"/>
</dbReference>
<keyword evidence="3" id="KW-1185">Reference proteome</keyword>
<dbReference type="InterPro" id="IPR010730">
    <property type="entry name" value="HET"/>
</dbReference>
<dbReference type="PANTHER" id="PTHR33112:SF10">
    <property type="entry name" value="TOL"/>
    <property type="match status" value="1"/>
</dbReference>
<organism evidence="2 3">
    <name type="scientific">Oculimacula yallundae</name>
    <dbReference type="NCBI Taxonomy" id="86028"/>
    <lineage>
        <taxon>Eukaryota</taxon>
        <taxon>Fungi</taxon>
        <taxon>Dikarya</taxon>
        <taxon>Ascomycota</taxon>
        <taxon>Pezizomycotina</taxon>
        <taxon>Leotiomycetes</taxon>
        <taxon>Helotiales</taxon>
        <taxon>Ploettnerulaceae</taxon>
        <taxon>Oculimacula</taxon>
    </lineage>
</organism>
<reference evidence="2 3" key="1">
    <citation type="journal article" date="2024" name="Commun. Biol.">
        <title>Comparative genomic analysis of thermophilic fungi reveals convergent evolutionary adaptations and gene losses.</title>
        <authorList>
            <person name="Steindorff A.S."/>
            <person name="Aguilar-Pontes M.V."/>
            <person name="Robinson A.J."/>
            <person name="Andreopoulos B."/>
            <person name="LaButti K."/>
            <person name="Kuo A."/>
            <person name="Mondo S."/>
            <person name="Riley R."/>
            <person name="Otillar R."/>
            <person name="Haridas S."/>
            <person name="Lipzen A."/>
            <person name="Grimwood J."/>
            <person name="Schmutz J."/>
            <person name="Clum A."/>
            <person name="Reid I.D."/>
            <person name="Moisan M.C."/>
            <person name="Butler G."/>
            <person name="Nguyen T.T.M."/>
            <person name="Dewar K."/>
            <person name="Conant G."/>
            <person name="Drula E."/>
            <person name="Henrissat B."/>
            <person name="Hansel C."/>
            <person name="Singer S."/>
            <person name="Hutchinson M.I."/>
            <person name="de Vries R.P."/>
            <person name="Natvig D.O."/>
            <person name="Powell A.J."/>
            <person name="Tsang A."/>
            <person name="Grigoriev I.V."/>
        </authorList>
    </citation>
    <scope>NUCLEOTIDE SEQUENCE [LARGE SCALE GENOMIC DNA]</scope>
    <source>
        <strain evidence="2 3">CBS 494.80</strain>
    </source>
</reference>
<protein>
    <recommendedName>
        <fullName evidence="1">Heterokaryon incompatibility domain-containing protein</fullName>
    </recommendedName>
</protein>
<sequence>MFQGPSKQGDHHASFRNLTKAAQSGCKICKSILLFRKRLGPDEAGEQAVEPFITFSFARRSPAIHFSASVSWLADSMPWKEVQIHVSKPQPTPKWWSQFLESTSSDLLADPSRVRVDQFPSRHIPCNTGDTAVSFLALEWLNDCRNHHITCDVVDESRDSNFLPPRLLEISKGEPLSCRLLVSGDKGLVKGSCYVALSHCWGANPSIITLTADNMDRMRDNIPCSDLPKSFLKAIQTSQRLGFQYIWIDSLCTIQLGPGSEADWQLHSAQMDQIYANCELNIAVAHASDSTQGCFVDRDPEFIQTAYVYVPVALGLRSNYEDWISASYKDSFDDGGVSAAYEDSSDLNPKSNLVTTFSGDQDFVASLRNQHPLHKRAWVFQERLMAPRSLHFGNDRIFWECNEKGLSEYLPGGLPSFTTHAETPFSLPALVLKNEPTTPLDKATIKSLHIEWQELIDCYSRADLTYPGKDKLVAISAVAKRFGRVLPGPYTAGHFLSSNTHGLVWQNINRLSITRMSEDGWREHIYFDNRRDPVYRAPSWSWASVEGRTMMLLEESKDPHVFAEVKSVSVELVEPSNPYGQVRSAEIIVDGPMLPIRPVREQDIENQSCSQLPESFNDNDGLFALYIFTEEISQKDGSMAFGLVLTRVSADLYRRVGQICLIAIDRSSEFDFPKSESVRIV</sequence>